<sequence>MAGSVLTAPSVPGTTEAERPSEKPAWFWLMLWCLLVLGVQPWSSRVASPQGTTGSTNSVLKGALLGAIFLVVLAATKPGFRTRISPTTLLYVIYVLFATATCFLLADPLGPLLRLARLLLCLVLLFMLWRPLMQTPERLIRAHLWAHLLLAATVVLSVGYAPSQAWRPLSSFGAGFRLQGVIIPMLPPRVGEVGAILLGLAILALLARKLAVIPAAAFIGLGLTLITLSRTRTAAAAIGFGLFLALLLTRKTWFGRFLALGVPGLAGLLFMTVPTLHTWLLRGQGTQQISSLSGRTTSWRAVVDEDVSLQTAIIGHGLGNKRVLLRRGEGDIDVMAIDNSWLGLYWETGLLAVTIVAIAMIVAWISVLRAPTPYVKACGALLLGYVTAASLNESGLSDLSSMTLHLLVAAAICDSDRLRPRPKPHDPKPPPRFLPTFPTTPPSTTPPSATRSSATRPSAAPAGPRDAEPPPADDNATAWFPATSDPTPPSPSHPSSPFAGDEPPSDQPAPSPTPRQPADEPPTAWFPAIEAPTDQHPSNTHPAPATDPHNAAPDPDSAAPDPDSAAPGPDCAAPGPDDPNPPRDPDEPSASREPYDPSTARRIGPPPGLSWLGGP</sequence>
<feature type="region of interest" description="Disordered" evidence="1">
    <location>
        <begin position="417"/>
        <end position="615"/>
    </location>
</feature>
<dbReference type="PANTHER" id="PTHR37422">
    <property type="entry name" value="TEICHURONIC ACID BIOSYNTHESIS PROTEIN TUAE"/>
    <property type="match status" value="1"/>
</dbReference>
<feature type="transmembrane region" description="Helical" evidence="2">
    <location>
        <begin position="144"/>
        <end position="161"/>
    </location>
</feature>
<feature type="transmembrane region" description="Helical" evidence="2">
    <location>
        <begin position="181"/>
        <end position="203"/>
    </location>
</feature>
<dbReference type="AlphaFoldDB" id="A0A4R6K236"/>
<feature type="compositionally biased region" description="Pro residues" evidence="1">
    <location>
        <begin position="430"/>
        <end position="445"/>
    </location>
</feature>
<dbReference type="RefSeq" id="WP_238165915.1">
    <property type="nucleotide sequence ID" value="NZ_SNWQ01000018.1"/>
</dbReference>
<feature type="transmembrane region" description="Helical" evidence="2">
    <location>
        <begin position="112"/>
        <end position="132"/>
    </location>
</feature>
<feature type="transmembrane region" description="Helical" evidence="2">
    <location>
        <begin position="25"/>
        <end position="43"/>
    </location>
</feature>
<feature type="transmembrane region" description="Helical" evidence="2">
    <location>
        <begin position="234"/>
        <end position="250"/>
    </location>
</feature>
<feature type="transmembrane region" description="Helical" evidence="2">
    <location>
        <begin position="58"/>
        <end position="76"/>
    </location>
</feature>
<feature type="compositionally biased region" description="Low complexity" evidence="1">
    <location>
        <begin position="547"/>
        <end position="575"/>
    </location>
</feature>
<evidence type="ECO:0000256" key="1">
    <source>
        <dbReference type="SAM" id="MobiDB-lite"/>
    </source>
</evidence>
<dbReference type="Proteomes" id="UP000295388">
    <property type="component" value="Unassembled WGS sequence"/>
</dbReference>
<feature type="compositionally biased region" description="Basic and acidic residues" evidence="1">
    <location>
        <begin position="417"/>
        <end position="429"/>
    </location>
</feature>
<keyword evidence="2" id="KW-0472">Membrane</keyword>
<feature type="transmembrane region" description="Helical" evidence="2">
    <location>
        <begin position="344"/>
        <end position="367"/>
    </location>
</feature>
<keyword evidence="2" id="KW-1133">Transmembrane helix</keyword>
<evidence type="ECO:0000313" key="4">
    <source>
        <dbReference type="Proteomes" id="UP000295388"/>
    </source>
</evidence>
<evidence type="ECO:0000313" key="3">
    <source>
        <dbReference type="EMBL" id="TDO43333.1"/>
    </source>
</evidence>
<protein>
    <submittedName>
        <fullName evidence="3">O-antigen ligase</fullName>
    </submittedName>
</protein>
<feature type="compositionally biased region" description="Pro residues" evidence="1">
    <location>
        <begin position="505"/>
        <end position="515"/>
    </location>
</feature>
<name>A0A4R6K236_9ACTN</name>
<proteinExistence type="predicted"/>
<comment type="caution">
    <text evidence="3">The sequence shown here is derived from an EMBL/GenBank/DDBJ whole genome shotgun (WGS) entry which is preliminary data.</text>
</comment>
<keyword evidence="4" id="KW-1185">Reference proteome</keyword>
<feature type="transmembrane region" description="Helical" evidence="2">
    <location>
        <begin position="88"/>
        <end position="106"/>
    </location>
</feature>
<dbReference type="PANTHER" id="PTHR37422:SF13">
    <property type="entry name" value="LIPOPOLYSACCHARIDE BIOSYNTHESIS PROTEIN PA4999-RELATED"/>
    <property type="match status" value="1"/>
</dbReference>
<evidence type="ECO:0000256" key="2">
    <source>
        <dbReference type="SAM" id="Phobius"/>
    </source>
</evidence>
<dbReference type="EMBL" id="SNWQ01000018">
    <property type="protein sequence ID" value="TDO43333.1"/>
    <property type="molecule type" value="Genomic_DNA"/>
</dbReference>
<keyword evidence="3" id="KW-0436">Ligase</keyword>
<reference evidence="3 4" key="1">
    <citation type="submission" date="2019-03" db="EMBL/GenBank/DDBJ databases">
        <title>Genomic Encyclopedia of Type Strains, Phase III (KMG-III): the genomes of soil and plant-associated and newly described type strains.</title>
        <authorList>
            <person name="Whitman W."/>
        </authorList>
    </citation>
    <scope>NUCLEOTIDE SEQUENCE [LARGE SCALE GENOMIC DNA]</scope>
    <source>
        <strain evidence="3 4">VKM Ac-2527</strain>
    </source>
</reference>
<gene>
    <name evidence="3" type="ORF">EV643_11875</name>
</gene>
<feature type="transmembrane region" description="Helical" evidence="2">
    <location>
        <begin position="257"/>
        <end position="276"/>
    </location>
</feature>
<organism evidence="3 4">
    <name type="scientific">Kribbella caucasensis</name>
    <dbReference type="NCBI Taxonomy" id="2512215"/>
    <lineage>
        <taxon>Bacteria</taxon>
        <taxon>Bacillati</taxon>
        <taxon>Actinomycetota</taxon>
        <taxon>Actinomycetes</taxon>
        <taxon>Propionibacteriales</taxon>
        <taxon>Kribbellaceae</taxon>
        <taxon>Kribbella</taxon>
    </lineage>
</organism>
<accession>A0A4R6K236</accession>
<keyword evidence="2" id="KW-0812">Transmembrane</keyword>
<feature type="compositionally biased region" description="Basic and acidic residues" evidence="1">
    <location>
        <begin position="580"/>
        <end position="595"/>
    </location>
</feature>
<dbReference type="InterPro" id="IPR051533">
    <property type="entry name" value="WaaL-like"/>
</dbReference>
<dbReference type="GO" id="GO:0016874">
    <property type="term" value="F:ligase activity"/>
    <property type="evidence" value="ECO:0007669"/>
    <property type="project" value="UniProtKB-KW"/>
</dbReference>
<feature type="transmembrane region" description="Helical" evidence="2">
    <location>
        <begin position="210"/>
        <end position="228"/>
    </location>
</feature>
<feature type="compositionally biased region" description="Low complexity" evidence="1">
    <location>
        <begin position="446"/>
        <end position="464"/>
    </location>
</feature>